<proteinExistence type="predicted"/>
<dbReference type="Proteomes" id="UP000054988">
    <property type="component" value="Unassembled WGS sequence"/>
</dbReference>
<sequence length="267" mass="29553">MVQFFDEIPPFLIDWIRAQQIFWVATAPLSKEGHVNVSGKGVEGTFHVIDNRKVWYEDLTGSGCETISHIRENGRITVYFNAFEGPPRIARLFGKGTVYEFGTPEYNDLIPPEKRKPGSRSVIMVDVHKVATSCGYAIPFFEFKSHRNKLIQWATPKETADIEASAEAKEKGLKAYWARTNSTSLDGLPGMSLLPQTTDTQFVGPVAQRMRGGVEPDNYEKRQHGDATGKLDSLRVVVPDTKMAVGFALGALAVVTCYRVAAVVDGL</sequence>
<reference evidence="1 2" key="1">
    <citation type="submission" date="2015-12" db="EMBL/GenBank/DDBJ databases">
        <title>Draft genome sequence of Moniliophthora roreri, the causal agent of frosty pod rot of cacao.</title>
        <authorList>
            <person name="Aime M.C."/>
            <person name="Diaz-Valderrama J.R."/>
            <person name="Kijpornyongpan T."/>
            <person name="Phillips-Mora W."/>
        </authorList>
    </citation>
    <scope>NUCLEOTIDE SEQUENCE [LARGE SCALE GENOMIC DNA]</scope>
    <source>
        <strain evidence="1 2">MCA 2952</strain>
    </source>
</reference>
<accession>A0A0W0G3R1</accession>
<evidence type="ECO:0000313" key="2">
    <source>
        <dbReference type="Proteomes" id="UP000054988"/>
    </source>
</evidence>
<dbReference type="EMBL" id="LATX01001233">
    <property type="protein sequence ID" value="KTB43181.1"/>
    <property type="molecule type" value="Genomic_DNA"/>
</dbReference>
<dbReference type="eggNOG" id="ENOG502SN7Q">
    <property type="taxonomic scope" value="Eukaryota"/>
</dbReference>
<gene>
    <name evidence="1" type="ORF">WG66_4243</name>
</gene>
<dbReference type="SUPFAM" id="SSF50475">
    <property type="entry name" value="FMN-binding split barrel"/>
    <property type="match status" value="1"/>
</dbReference>
<evidence type="ECO:0008006" key="3">
    <source>
        <dbReference type="Google" id="ProtNLM"/>
    </source>
</evidence>
<dbReference type="PANTHER" id="PTHR39336:SF3">
    <property type="entry name" value="PYRIDOXAMINE PHOSPHATE OXIDASE"/>
    <property type="match status" value="1"/>
</dbReference>
<evidence type="ECO:0000313" key="1">
    <source>
        <dbReference type="EMBL" id="KTB43181.1"/>
    </source>
</evidence>
<organism evidence="1 2">
    <name type="scientific">Moniliophthora roreri</name>
    <name type="common">Frosty pod rot fungus</name>
    <name type="synonym">Monilia roreri</name>
    <dbReference type="NCBI Taxonomy" id="221103"/>
    <lineage>
        <taxon>Eukaryota</taxon>
        <taxon>Fungi</taxon>
        <taxon>Dikarya</taxon>
        <taxon>Basidiomycota</taxon>
        <taxon>Agaricomycotina</taxon>
        <taxon>Agaricomycetes</taxon>
        <taxon>Agaricomycetidae</taxon>
        <taxon>Agaricales</taxon>
        <taxon>Marasmiineae</taxon>
        <taxon>Marasmiaceae</taxon>
        <taxon>Moniliophthora</taxon>
    </lineage>
</organism>
<name>A0A0W0G3R1_MONRR</name>
<dbReference type="InterPro" id="IPR012349">
    <property type="entry name" value="Split_barrel_FMN-bd"/>
</dbReference>
<comment type="caution">
    <text evidence="1">The sequence shown here is derived from an EMBL/GenBank/DDBJ whole genome shotgun (WGS) entry which is preliminary data.</text>
</comment>
<dbReference type="PANTHER" id="PTHR39336">
    <property type="entry name" value="PYRIDOXAMINE PHOSPHATE OXIDASE FAMILY PROTEIN (AFU_ORTHOLOGUE AFUA_6G11440)"/>
    <property type="match status" value="1"/>
</dbReference>
<dbReference type="AlphaFoldDB" id="A0A0W0G3R1"/>
<protein>
    <recommendedName>
        <fullName evidence="3">Pyridoxamine 5'-phosphate oxidase putative domain-containing protein</fullName>
    </recommendedName>
</protein>
<dbReference type="Gene3D" id="2.30.110.10">
    <property type="entry name" value="Electron Transport, Fmn-binding Protein, Chain A"/>
    <property type="match status" value="1"/>
</dbReference>